<evidence type="ECO:0000313" key="2">
    <source>
        <dbReference type="Proteomes" id="UP000828048"/>
    </source>
</evidence>
<dbReference type="Proteomes" id="UP000828048">
    <property type="component" value="Chromosome 3"/>
</dbReference>
<organism evidence="1 2">
    <name type="scientific">Vaccinium darrowii</name>
    <dbReference type="NCBI Taxonomy" id="229202"/>
    <lineage>
        <taxon>Eukaryota</taxon>
        <taxon>Viridiplantae</taxon>
        <taxon>Streptophyta</taxon>
        <taxon>Embryophyta</taxon>
        <taxon>Tracheophyta</taxon>
        <taxon>Spermatophyta</taxon>
        <taxon>Magnoliopsida</taxon>
        <taxon>eudicotyledons</taxon>
        <taxon>Gunneridae</taxon>
        <taxon>Pentapetalae</taxon>
        <taxon>asterids</taxon>
        <taxon>Ericales</taxon>
        <taxon>Ericaceae</taxon>
        <taxon>Vaccinioideae</taxon>
        <taxon>Vaccinieae</taxon>
        <taxon>Vaccinium</taxon>
    </lineage>
</organism>
<reference evidence="1 2" key="1">
    <citation type="journal article" date="2021" name="Hortic Res">
        <title>High-quality reference genome and annotation aids understanding of berry development for evergreen blueberry (Vaccinium darrowii).</title>
        <authorList>
            <person name="Yu J."/>
            <person name="Hulse-Kemp A.M."/>
            <person name="Babiker E."/>
            <person name="Staton M."/>
        </authorList>
    </citation>
    <scope>NUCLEOTIDE SEQUENCE [LARGE SCALE GENOMIC DNA]</scope>
    <source>
        <strain evidence="2">cv. NJ 8807/NJ 8810</strain>
        <tissue evidence="1">Young leaf</tissue>
    </source>
</reference>
<gene>
    <name evidence="1" type="ORF">Vadar_013142</name>
</gene>
<evidence type="ECO:0000313" key="1">
    <source>
        <dbReference type="EMBL" id="KAH7857474.1"/>
    </source>
</evidence>
<accession>A0ACB7YW48</accession>
<name>A0ACB7YW48_9ERIC</name>
<protein>
    <submittedName>
        <fullName evidence="1">Uncharacterized protein</fullName>
    </submittedName>
</protein>
<dbReference type="EMBL" id="CM037153">
    <property type="protein sequence ID" value="KAH7857474.1"/>
    <property type="molecule type" value="Genomic_DNA"/>
</dbReference>
<sequence>MATIKIVNPVLYWIWEKPVTCTSNTTPALILVLTISDGCKAYRVFNKRTLVLEESVHVAFDESDHVPSKGFTRIDSIDDEISQNTSISKQNQVETAAKSASNEAIEANGVSSIAAEKVQKISSIATEQDHGINSIVNDGVFTSTPQHRDVATVPREWRYASDQFKGQIIGDPSQEPHPQSIDYEPNTPPESSSCSQGHRSSLILGTQQGGSICLLCLSNLISNPNSQTIHVSYALSQLSLALSQPPFLRNLLRFHPHFLVPPLVDALSCFDDEPIARQVMDVVSELCNSGGESVCGEFAKRIAGRLSSGDLAWSRRQVFALHCLGILLSYQKNNPYSYVSDKEALIFNLVTGLQLPSEEIRGEILFVLYKISVLQYTYKDDGASDVLYSFCPKLLQLPLEALIKTQSDDVRLNCVALLTVLAQRGFFENAYENDISDKNSYEADNFMQTTEDGIDGPALTILFAEAVKAPLLSSDSDVQVKTLDLIFLYLSWEGSSCTKIRGFVEENIADYVFEILRLSGCKDPAVTSCLQVLDLLSTAEDAFTQRLAIGFSTLVPALRYVAGIPFHPVQAQTLKLIGNCISNCPGIVSTSHIEELGLVLTGMLKRYADGEAGMLTDTFSMACSILVTVMKSSSSYGASNFSTSLQDASTYSVLSCLSHHGKYPSQLLHSLYLLKEAYTYSHNGKSVSSTDVELRSCILNICKSNLLPWFITSINEMEEDIILGVLETFHSILLQDSDIQAAEFTNILVSSCWFSLTFGCLGLFPTEKIKWRVYLMLSSIVDVLYGNDFGQPIRDTALHLPSDPIDLLFLLGQKSSNNLELFSCQSAILLILFTSSLYDDRLADDKLVLASLEQYILVNGNELLYGAADSVSVEIVVNLYGLYRGLAKKSYQIPYSPEAEKILFHILTEEEWDLTSASIHSTSLKWLFQQEKICKPLSSQILKFCRCTSSNTNHIVVRGNCSKNIDLHTIAELVASDDTFGATLVIYVLNELLEEHQEDDIISVLRTMAVIIDIFPAASEQLCLHGIGNVIQSLHYSDHSSPQMFMVICQLTFRILHSVHSESLSDDEAWLSITMKLMDYLVSTVPVDGWTEEHLLVTGILSLIVHCSTNQALVETSKTILLSTPLVSIVDNIIHEACSKGPALIDYDGGTKNGETLLFVLLLLFFSLRSMDAVLPEYANWQTFLGQAYGSQPLSFIRIQCHDLCKLMYFGSSMVKLVASHCLLELFTRISNQKTEKSEILNCTTRYLLSVISILEGLVLCSDTRVAMNCSLCLSMILGWEILDTELGASRKNNWCRLIVEELAMSLAVPHLASESFMIHHKPAVHVAVALLKLQKVPEWMSSVFDDCCISGIVKNLSASNLSSEMVLLFRELVNARYLKSDQIGSLNQIFQACRKRLYTNDTQDTKGEVYVTKDVVSPDDTRKVCEVLLKIMSSQTYLGLDYNGSSIRSNTGLLEEIDLFCKSLMEVDDG</sequence>
<proteinExistence type="predicted"/>
<comment type="caution">
    <text evidence="1">The sequence shown here is derived from an EMBL/GenBank/DDBJ whole genome shotgun (WGS) entry which is preliminary data.</text>
</comment>
<keyword evidence="2" id="KW-1185">Reference proteome</keyword>